<dbReference type="InterPro" id="IPR051218">
    <property type="entry name" value="Sec_MonoDiacylglyc_Lipase"/>
</dbReference>
<sequence length="875" mass="96809">MSALSSHSSLLDLMEASKKIQEGKGQEDRSNMSKTPPSGGVRPVRIAHRRMTTGSVVTGGQERTENESHDPTLMAASTTYSPNKGDVMATTNTMPQWNMGPASPIRRYKSQGAEPQQYIERDVTQSQSYDNSTQHQRVPSIGMNIPDMNRLSMNHNQPAPISSGPFLNPFEDPAIIGDLNSAVPLATTTSFPKAEDVQVPTQHLRSSSHVYEAASSPSHPLNTSTPHPLQSWTAMTDNTATSQPLPQPIMNSASEHSTGLPATLSPSHKHSQFDPLLNSGSHNRSSSGNDVLRSSIPDNIPTHKHSMSVDAASLANLAAELSTLKPQKQEADGDDKKTANNISEKKNRHRRFLSQPFSNKGKGDDAEGEKGSHRRSISAGFAAVFKRDDENGEGRASTPGKRLGRGRRMNKNEKNIDSALEIIASESMEDSKSNAEIKLRSSEQDPSLHQVTIPSPADLLYPAKLCQLFEQYRVIDQNFDFHSLVGIGRVELETIYGNISMSQSVRSQQSMQSRPTSPSVNSPAMISPSPVMTSRPTSPSNAMSPPMNMLEHQLLDTLMTQNNFVQAHAPIIESIIEQDDLIVEGFFYEQSPDSNEEKSSSDRIEVAIFKNDSKRHFLVAFQGCAESQLKPIKKNEQKDGIEKRFAIGRKDDDNKFSEEEPVTVFPPFRKAYFGSNIEDKLFERLDQLLEENPFFDVISTGHSFGGAMAILSSMRYANTRGSIMISSYVFGCPKIGNLDFRYYVNSLPNLRIMRVEYGNDPWINAPEHPMWSNAGHALSIINCSSNDNADTFDDYNVRALKFGDSRPDSKDGKKIVRRISRHANKEKQLDHDISSYVLSIEHLSNLGIVSGWPRHFVGEEGSGVQGLDKEKRLVC</sequence>
<evidence type="ECO:0000256" key="1">
    <source>
        <dbReference type="SAM" id="MobiDB-lite"/>
    </source>
</evidence>
<dbReference type="InterPro" id="IPR002921">
    <property type="entry name" value="Fungal_lipase-type"/>
</dbReference>
<feature type="region of interest" description="Disordered" evidence="1">
    <location>
        <begin position="505"/>
        <end position="543"/>
    </location>
</feature>
<feature type="compositionally biased region" description="Basic and acidic residues" evidence="1">
    <location>
        <begin position="361"/>
        <end position="371"/>
    </location>
</feature>
<dbReference type="Pfam" id="PF01764">
    <property type="entry name" value="Lipase_3"/>
    <property type="match status" value="1"/>
</dbReference>
<dbReference type="PANTHER" id="PTHR45856:SF24">
    <property type="entry name" value="FUNGAL LIPASE-LIKE DOMAIN-CONTAINING PROTEIN"/>
    <property type="match status" value="1"/>
</dbReference>
<accession>A0AAD3CLV6</accession>
<dbReference type="AlphaFoldDB" id="A0AAD3CLV6"/>
<dbReference type="GO" id="GO:0006629">
    <property type="term" value="P:lipid metabolic process"/>
    <property type="evidence" value="ECO:0007669"/>
    <property type="project" value="InterPro"/>
</dbReference>
<feature type="compositionally biased region" description="Polar residues" evidence="1">
    <location>
        <begin position="515"/>
        <end position="543"/>
    </location>
</feature>
<feature type="compositionally biased region" description="Basic and acidic residues" evidence="1">
    <location>
        <begin position="327"/>
        <end position="338"/>
    </location>
</feature>
<feature type="compositionally biased region" description="Low complexity" evidence="1">
    <location>
        <begin position="1"/>
        <end position="13"/>
    </location>
</feature>
<feature type="compositionally biased region" description="Basic and acidic residues" evidence="1">
    <location>
        <begin position="15"/>
        <end position="31"/>
    </location>
</feature>
<dbReference type="Proteomes" id="UP001054902">
    <property type="component" value="Unassembled WGS sequence"/>
</dbReference>
<dbReference type="InterPro" id="IPR029058">
    <property type="entry name" value="AB_hydrolase_fold"/>
</dbReference>
<dbReference type="SUPFAM" id="SSF53474">
    <property type="entry name" value="alpha/beta-Hydrolases"/>
    <property type="match status" value="1"/>
</dbReference>
<feature type="region of interest" description="Disordered" evidence="1">
    <location>
        <begin position="324"/>
        <end position="409"/>
    </location>
</feature>
<evidence type="ECO:0000313" key="3">
    <source>
        <dbReference type="EMBL" id="GFH48427.1"/>
    </source>
</evidence>
<feature type="compositionally biased region" description="Low complexity" evidence="1">
    <location>
        <begin position="278"/>
        <end position="289"/>
    </location>
</feature>
<feature type="region of interest" description="Disordered" evidence="1">
    <location>
        <begin position="194"/>
        <end position="304"/>
    </location>
</feature>
<dbReference type="Gene3D" id="3.40.50.1820">
    <property type="entry name" value="alpha/beta hydrolase"/>
    <property type="match status" value="1"/>
</dbReference>
<protein>
    <recommendedName>
        <fullName evidence="2">Fungal lipase-type domain-containing protein</fullName>
    </recommendedName>
</protein>
<proteinExistence type="predicted"/>
<evidence type="ECO:0000313" key="4">
    <source>
        <dbReference type="Proteomes" id="UP001054902"/>
    </source>
</evidence>
<feature type="domain" description="Fungal lipase-type" evidence="2">
    <location>
        <begin position="661"/>
        <end position="761"/>
    </location>
</feature>
<keyword evidence="4" id="KW-1185">Reference proteome</keyword>
<gene>
    <name evidence="3" type="ORF">CTEN210_04903</name>
</gene>
<reference evidence="3 4" key="1">
    <citation type="journal article" date="2021" name="Sci. Rep.">
        <title>The genome of the diatom Chaetoceros tenuissimus carries an ancient integrated fragment of an extant virus.</title>
        <authorList>
            <person name="Hongo Y."/>
            <person name="Kimura K."/>
            <person name="Takaki Y."/>
            <person name="Yoshida Y."/>
            <person name="Baba S."/>
            <person name="Kobayashi G."/>
            <person name="Nagasaki K."/>
            <person name="Hano T."/>
            <person name="Tomaru Y."/>
        </authorList>
    </citation>
    <scope>NUCLEOTIDE SEQUENCE [LARGE SCALE GENOMIC DNA]</scope>
    <source>
        <strain evidence="3 4">NIES-3715</strain>
    </source>
</reference>
<name>A0AAD3CLV6_9STRA</name>
<feature type="compositionally biased region" description="Polar residues" evidence="1">
    <location>
        <begin position="199"/>
        <end position="257"/>
    </location>
</feature>
<feature type="compositionally biased region" description="Low complexity" evidence="1">
    <location>
        <begin position="505"/>
        <end position="514"/>
    </location>
</feature>
<organism evidence="3 4">
    <name type="scientific">Chaetoceros tenuissimus</name>
    <dbReference type="NCBI Taxonomy" id="426638"/>
    <lineage>
        <taxon>Eukaryota</taxon>
        <taxon>Sar</taxon>
        <taxon>Stramenopiles</taxon>
        <taxon>Ochrophyta</taxon>
        <taxon>Bacillariophyta</taxon>
        <taxon>Coscinodiscophyceae</taxon>
        <taxon>Chaetocerotophycidae</taxon>
        <taxon>Chaetocerotales</taxon>
        <taxon>Chaetocerotaceae</taxon>
        <taxon>Chaetoceros</taxon>
    </lineage>
</organism>
<evidence type="ECO:0000259" key="2">
    <source>
        <dbReference type="Pfam" id="PF01764"/>
    </source>
</evidence>
<feature type="region of interest" description="Disordered" evidence="1">
    <location>
        <begin position="1"/>
        <end position="83"/>
    </location>
</feature>
<dbReference type="PANTHER" id="PTHR45856">
    <property type="entry name" value="ALPHA/BETA-HYDROLASES SUPERFAMILY PROTEIN"/>
    <property type="match status" value="1"/>
</dbReference>
<dbReference type="EMBL" id="BLLK01000027">
    <property type="protein sequence ID" value="GFH48427.1"/>
    <property type="molecule type" value="Genomic_DNA"/>
</dbReference>
<dbReference type="CDD" id="cd00519">
    <property type="entry name" value="Lipase_3"/>
    <property type="match status" value="1"/>
</dbReference>
<comment type="caution">
    <text evidence="3">The sequence shown here is derived from an EMBL/GenBank/DDBJ whole genome shotgun (WGS) entry which is preliminary data.</text>
</comment>